<evidence type="ECO:0000313" key="2">
    <source>
        <dbReference type="EMBL" id="SDB29166.1"/>
    </source>
</evidence>
<dbReference type="AlphaFoldDB" id="A0A1G6C8I4"/>
<sequence>MSEGRNTALFAAALALTTAAVTYDHVAWGVPEPAPAASSAPVARGASPCSAGTPVQSPCAAGAPLKAAPPPPAPMPQAKEGKLPPPPPPAPKPTAEAPRAAPPPPPARLPEGASEAPDLVPDRDP</sequence>
<dbReference type="RefSeq" id="WP_090876470.1">
    <property type="nucleotide sequence ID" value="NZ_FMXQ01000004.1"/>
</dbReference>
<proteinExistence type="predicted"/>
<evidence type="ECO:0000256" key="1">
    <source>
        <dbReference type="SAM" id="MobiDB-lite"/>
    </source>
</evidence>
<accession>A0A1G6C8I4</accession>
<keyword evidence="3" id="KW-1185">Reference proteome</keyword>
<feature type="compositionally biased region" description="Pro residues" evidence="1">
    <location>
        <begin position="83"/>
        <end position="92"/>
    </location>
</feature>
<feature type="region of interest" description="Disordered" evidence="1">
    <location>
        <begin position="30"/>
        <end position="125"/>
    </location>
</feature>
<dbReference type="STRING" id="665467.SAMN02982931_02187"/>
<gene>
    <name evidence="2" type="ORF">SAMN02982931_02187</name>
</gene>
<organism evidence="2 3">
    <name type="scientific">Bauldia litoralis</name>
    <dbReference type="NCBI Taxonomy" id="665467"/>
    <lineage>
        <taxon>Bacteria</taxon>
        <taxon>Pseudomonadati</taxon>
        <taxon>Pseudomonadota</taxon>
        <taxon>Alphaproteobacteria</taxon>
        <taxon>Hyphomicrobiales</taxon>
        <taxon>Kaistiaceae</taxon>
        <taxon>Bauldia</taxon>
    </lineage>
</organism>
<reference evidence="2 3" key="1">
    <citation type="submission" date="2016-10" db="EMBL/GenBank/DDBJ databases">
        <authorList>
            <person name="de Groot N.N."/>
        </authorList>
    </citation>
    <scope>NUCLEOTIDE SEQUENCE [LARGE SCALE GENOMIC DNA]</scope>
    <source>
        <strain evidence="2 3">ATCC 35022</strain>
    </source>
</reference>
<evidence type="ECO:0000313" key="3">
    <source>
        <dbReference type="Proteomes" id="UP000199071"/>
    </source>
</evidence>
<dbReference type="EMBL" id="FMXQ01000004">
    <property type="protein sequence ID" value="SDB29166.1"/>
    <property type="molecule type" value="Genomic_DNA"/>
</dbReference>
<dbReference type="Proteomes" id="UP000199071">
    <property type="component" value="Unassembled WGS sequence"/>
</dbReference>
<name>A0A1G6C8I4_9HYPH</name>
<protein>
    <submittedName>
        <fullName evidence="2">Uncharacterized protein</fullName>
    </submittedName>
</protein>
<feature type="compositionally biased region" description="Low complexity" evidence="1">
    <location>
        <begin position="35"/>
        <end position="48"/>
    </location>
</feature>